<dbReference type="GO" id="GO:0003824">
    <property type="term" value="F:catalytic activity"/>
    <property type="evidence" value="ECO:0007669"/>
    <property type="project" value="TreeGrafter"/>
</dbReference>
<dbReference type="InterPro" id="IPR007138">
    <property type="entry name" value="ABM_dom"/>
</dbReference>
<feature type="domain" description="ABM" evidence="1">
    <location>
        <begin position="16"/>
        <end position="105"/>
    </location>
</feature>
<reference evidence="2 3" key="1">
    <citation type="submission" date="2020-03" db="EMBL/GenBank/DDBJ databases">
        <title>Whole genome shotgun sequence of Phytohabitans flavus NBRC 107702.</title>
        <authorList>
            <person name="Komaki H."/>
            <person name="Tamura T."/>
        </authorList>
    </citation>
    <scope>NUCLEOTIDE SEQUENCE [LARGE SCALE GENOMIC DNA]</scope>
    <source>
        <strain evidence="2 3">NBRC 107702</strain>
    </source>
</reference>
<reference evidence="2 3" key="2">
    <citation type="submission" date="2020-03" db="EMBL/GenBank/DDBJ databases">
        <authorList>
            <person name="Ichikawa N."/>
            <person name="Kimura A."/>
            <person name="Kitahashi Y."/>
            <person name="Uohara A."/>
        </authorList>
    </citation>
    <scope>NUCLEOTIDE SEQUENCE [LARGE SCALE GENOMIC DNA]</scope>
    <source>
        <strain evidence="2 3">NBRC 107702</strain>
    </source>
</reference>
<organism evidence="2 3">
    <name type="scientific">Phytohabitans flavus</name>
    <dbReference type="NCBI Taxonomy" id="1076124"/>
    <lineage>
        <taxon>Bacteria</taxon>
        <taxon>Bacillati</taxon>
        <taxon>Actinomycetota</taxon>
        <taxon>Actinomycetes</taxon>
        <taxon>Micromonosporales</taxon>
        <taxon>Micromonosporaceae</taxon>
    </lineage>
</organism>
<dbReference type="KEGG" id="pfla:Pflav_050170"/>
<evidence type="ECO:0000259" key="1">
    <source>
        <dbReference type="PROSITE" id="PS51725"/>
    </source>
</evidence>
<dbReference type="PANTHER" id="PTHR33336">
    <property type="entry name" value="QUINOL MONOOXYGENASE YGIN-RELATED"/>
    <property type="match status" value="1"/>
</dbReference>
<dbReference type="PROSITE" id="PS51725">
    <property type="entry name" value="ABM"/>
    <property type="match status" value="2"/>
</dbReference>
<evidence type="ECO:0000313" key="3">
    <source>
        <dbReference type="Proteomes" id="UP000502508"/>
    </source>
</evidence>
<feature type="domain" description="ABM" evidence="1">
    <location>
        <begin position="129"/>
        <end position="219"/>
    </location>
</feature>
<name>A0A6F8XXT4_9ACTN</name>
<dbReference type="RefSeq" id="WP_173038256.1">
    <property type="nucleotide sequence ID" value="NZ_AP022870.1"/>
</dbReference>
<sequence>MEAAGEVSPSPAPEQVTVLAQFIAKPDRVDDVCDTLLQLVEPSRADPGNISYDLHRLKNNPAAIYLMANWADWAAYDGHMATGHVRTQINEQAMPDLVAAPMQSFARPLSTPDTRQDRPRPKASAPAQVTLFPFFTIKPGEVEAVRQAHLAMVEPTRGEPGCLDYDLYQSREDPSLMFFYENWTDQDALTRHMNTANFYRHLRGEVDARLVAPWTTHTMTMVSQPAR</sequence>
<dbReference type="SUPFAM" id="SSF54909">
    <property type="entry name" value="Dimeric alpha+beta barrel"/>
    <property type="match status" value="2"/>
</dbReference>
<dbReference type="PANTHER" id="PTHR33336:SF15">
    <property type="entry name" value="ABM DOMAIN-CONTAINING PROTEIN"/>
    <property type="match status" value="1"/>
</dbReference>
<gene>
    <name evidence="2" type="ORF">Pflav_050170</name>
</gene>
<dbReference type="Gene3D" id="3.30.70.100">
    <property type="match status" value="2"/>
</dbReference>
<dbReference type="InterPro" id="IPR011008">
    <property type="entry name" value="Dimeric_a/b-barrel"/>
</dbReference>
<dbReference type="EMBL" id="AP022870">
    <property type="protein sequence ID" value="BCB78607.1"/>
    <property type="molecule type" value="Genomic_DNA"/>
</dbReference>
<dbReference type="Proteomes" id="UP000502508">
    <property type="component" value="Chromosome"/>
</dbReference>
<dbReference type="InterPro" id="IPR050744">
    <property type="entry name" value="AI-2_Isomerase_LsrG"/>
</dbReference>
<protein>
    <recommendedName>
        <fullName evidence="1">ABM domain-containing protein</fullName>
    </recommendedName>
</protein>
<proteinExistence type="predicted"/>
<accession>A0A6F8XXT4</accession>
<dbReference type="AlphaFoldDB" id="A0A6F8XXT4"/>
<dbReference type="Pfam" id="PF03992">
    <property type="entry name" value="ABM"/>
    <property type="match status" value="2"/>
</dbReference>
<keyword evidence="3" id="KW-1185">Reference proteome</keyword>
<evidence type="ECO:0000313" key="2">
    <source>
        <dbReference type="EMBL" id="BCB78607.1"/>
    </source>
</evidence>